<reference evidence="1" key="2">
    <citation type="submission" date="2025-09" db="UniProtKB">
        <authorList>
            <consortium name="EnsemblPlants"/>
        </authorList>
    </citation>
    <scope>IDENTIFICATION</scope>
</reference>
<proteinExistence type="predicted"/>
<protein>
    <submittedName>
        <fullName evidence="1">Uncharacterized protein</fullName>
    </submittedName>
</protein>
<name>A0ACD5ZDV9_AVESA</name>
<reference evidence="1" key="1">
    <citation type="submission" date="2021-05" db="EMBL/GenBank/DDBJ databases">
        <authorList>
            <person name="Scholz U."/>
            <person name="Mascher M."/>
            <person name="Fiebig A."/>
        </authorList>
    </citation>
    <scope>NUCLEOTIDE SEQUENCE [LARGE SCALE GENOMIC DNA]</scope>
</reference>
<dbReference type="Proteomes" id="UP001732700">
    <property type="component" value="Chromosome 6C"/>
</dbReference>
<keyword evidence="2" id="KW-1185">Reference proteome</keyword>
<evidence type="ECO:0000313" key="1">
    <source>
        <dbReference type="EnsemblPlants" id="AVESA.00010b.r2.6CG1146550.1.CDS.1"/>
    </source>
</evidence>
<accession>A0ACD5ZDV9</accession>
<evidence type="ECO:0000313" key="2">
    <source>
        <dbReference type="Proteomes" id="UP001732700"/>
    </source>
</evidence>
<dbReference type="EnsemblPlants" id="AVESA.00010b.r2.6CG1146550.1">
    <property type="protein sequence ID" value="AVESA.00010b.r2.6CG1146550.1.CDS.1"/>
    <property type="gene ID" value="AVESA.00010b.r2.6CG1146550"/>
</dbReference>
<organism evidence="1 2">
    <name type="scientific">Avena sativa</name>
    <name type="common">Oat</name>
    <dbReference type="NCBI Taxonomy" id="4498"/>
    <lineage>
        <taxon>Eukaryota</taxon>
        <taxon>Viridiplantae</taxon>
        <taxon>Streptophyta</taxon>
        <taxon>Embryophyta</taxon>
        <taxon>Tracheophyta</taxon>
        <taxon>Spermatophyta</taxon>
        <taxon>Magnoliopsida</taxon>
        <taxon>Liliopsida</taxon>
        <taxon>Poales</taxon>
        <taxon>Poaceae</taxon>
        <taxon>BOP clade</taxon>
        <taxon>Pooideae</taxon>
        <taxon>Poodae</taxon>
        <taxon>Poeae</taxon>
        <taxon>Poeae Chloroplast Group 1 (Aveneae type)</taxon>
        <taxon>Aveninae</taxon>
        <taxon>Avena</taxon>
    </lineage>
</organism>
<sequence>MTSSESLGTTTASTCAPETAHGTHLFKIDGYSLYRGLGVGECINSATFAVGGHEWCLCLHPDGDSEEFEEWVSVFVELKTKNAEVRALYDLRIVDRTTRPPQPVYRPPNPSGIVPRVFDTLDGEMSVWGHTNF</sequence>